<dbReference type="InterPro" id="IPR041069">
    <property type="entry name" value="FeoB_Cyto"/>
</dbReference>
<dbReference type="GO" id="GO:0005886">
    <property type="term" value="C:plasma membrane"/>
    <property type="evidence" value="ECO:0007669"/>
    <property type="project" value="TreeGrafter"/>
</dbReference>
<dbReference type="Gene3D" id="3.40.50.300">
    <property type="entry name" value="P-loop containing nucleotide triphosphate hydrolases"/>
    <property type="match status" value="1"/>
</dbReference>
<accession>X0WQB4</accession>
<dbReference type="PANTHER" id="PTHR43185:SF1">
    <property type="entry name" value="FE(2+) TRANSPORTER FEOB"/>
    <property type="match status" value="1"/>
</dbReference>
<dbReference type="EMBL" id="BARS01045450">
    <property type="protein sequence ID" value="GAG32845.1"/>
    <property type="molecule type" value="Genomic_DNA"/>
</dbReference>
<dbReference type="InterPro" id="IPR027417">
    <property type="entry name" value="P-loop_NTPase"/>
</dbReference>
<dbReference type="CDD" id="cd01879">
    <property type="entry name" value="FeoB"/>
    <property type="match status" value="1"/>
</dbReference>
<evidence type="ECO:0000259" key="1">
    <source>
        <dbReference type="PROSITE" id="PS51711"/>
    </source>
</evidence>
<dbReference type="InterPro" id="IPR030389">
    <property type="entry name" value="G_FEOB_dom"/>
</dbReference>
<protein>
    <recommendedName>
        <fullName evidence="1">FeoB-type G domain-containing protein</fullName>
    </recommendedName>
</protein>
<comment type="caution">
    <text evidence="2">The sequence shown here is derived from an EMBL/GenBank/DDBJ whole genome shotgun (WGS) entry which is preliminary data.</text>
</comment>
<name>X0WQB4_9ZZZZ</name>
<dbReference type="Pfam" id="PF02421">
    <property type="entry name" value="FeoB_N"/>
    <property type="match status" value="1"/>
</dbReference>
<dbReference type="AlphaFoldDB" id="X0WQB4"/>
<dbReference type="SUPFAM" id="SSF52540">
    <property type="entry name" value="P-loop containing nucleoside triphosphate hydrolases"/>
    <property type="match status" value="1"/>
</dbReference>
<dbReference type="PROSITE" id="PS51711">
    <property type="entry name" value="G_FEOB"/>
    <property type="match status" value="1"/>
</dbReference>
<proteinExistence type="predicted"/>
<reference evidence="2" key="1">
    <citation type="journal article" date="2014" name="Front. Microbiol.">
        <title>High frequency of phylogenetically diverse reductive dehalogenase-homologous genes in deep subseafloor sedimentary metagenomes.</title>
        <authorList>
            <person name="Kawai M."/>
            <person name="Futagami T."/>
            <person name="Toyoda A."/>
            <person name="Takaki Y."/>
            <person name="Nishi S."/>
            <person name="Hori S."/>
            <person name="Arai W."/>
            <person name="Tsubouchi T."/>
            <person name="Morono Y."/>
            <person name="Uchiyama I."/>
            <person name="Ito T."/>
            <person name="Fujiyama A."/>
            <person name="Inagaki F."/>
            <person name="Takami H."/>
        </authorList>
    </citation>
    <scope>NUCLEOTIDE SEQUENCE</scope>
    <source>
        <strain evidence="2">Expedition CK06-06</strain>
    </source>
</reference>
<feature type="domain" description="FeoB-type G" evidence="1">
    <location>
        <begin position="1"/>
        <end position="152"/>
    </location>
</feature>
<dbReference type="InterPro" id="IPR050860">
    <property type="entry name" value="FeoB_GTPase"/>
</dbReference>
<dbReference type="Gene3D" id="1.10.287.1770">
    <property type="match status" value="1"/>
</dbReference>
<dbReference type="PANTHER" id="PTHR43185">
    <property type="entry name" value="FERROUS IRON TRANSPORT PROTEIN B"/>
    <property type="match status" value="1"/>
</dbReference>
<sequence length="201" mass="22229">MGKSVIFNEFTGLHQHVGNWPGKTVERAEGTLVFRGYTIDVLDLPGIYSLSTYSIEELVSREYIAVEQPDVLVNVVDASSLERNLFLTLQLLELEPRLILALNQVDMADKKGIDIDTVRLSEELGVPVVPTVAVRGVGLQELMEQVVAAEREKRGTAAPIPFGAEIEGRIEEVTRALEGFESPYPLRWIAIKLLEGDAEIS</sequence>
<organism evidence="2">
    <name type="scientific">marine sediment metagenome</name>
    <dbReference type="NCBI Taxonomy" id="412755"/>
    <lineage>
        <taxon>unclassified sequences</taxon>
        <taxon>metagenomes</taxon>
        <taxon>ecological metagenomes</taxon>
    </lineage>
</organism>
<evidence type="ECO:0000313" key="2">
    <source>
        <dbReference type="EMBL" id="GAG32845.1"/>
    </source>
</evidence>
<gene>
    <name evidence="2" type="ORF">S01H1_68531</name>
</gene>
<dbReference type="GO" id="GO:0005525">
    <property type="term" value="F:GTP binding"/>
    <property type="evidence" value="ECO:0007669"/>
    <property type="project" value="InterPro"/>
</dbReference>
<dbReference type="Pfam" id="PF17910">
    <property type="entry name" value="FeoB_Cyto"/>
    <property type="match status" value="1"/>
</dbReference>
<feature type="non-terminal residue" evidence="2">
    <location>
        <position position="201"/>
    </location>
</feature>
<dbReference type="GO" id="GO:0015093">
    <property type="term" value="F:ferrous iron transmembrane transporter activity"/>
    <property type="evidence" value="ECO:0007669"/>
    <property type="project" value="TreeGrafter"/>
</dbReference>